<evidence type="ECO:0000313" key="1">
    <source>
        <dbReference type="EMBL" id="GCE38135.1"/>
    </source>
</evidence>
<evidence type="ECO:0000313" key="2">
    <source>
        <dbReference type="Proteomes" id="UP000287519"/>
    </source>
</evidence>
<name>A0A402C3C0_RHOWR</name>
<evidence type="ECO:0008006" key="3">
    <source>
        <dbReference type="Google" id="ProtNLM"/>
    </source>
</evidence>
<dbReference type="Proteomes" id="UP000287519">
    <property type="component" value="Unassembled WGS sequence"/>
</dbReference>
<gene>
    <name evidence="1" type="ORF">Rhow_001157</name>
</gene>
<protein>
    <recommendedName>
        <fullName evidence="3">Mobile element protein</fullName>
    </recommendedName>
</protein>
<reference evidence="1 2" key="1">
    <citation type="submission" date="2018-11" db="EMBL/GenBank/DDBJ databases">
        <title>Microbial catabolism of amino acid.</title>
        <authorList>
            <person name="Hibi M."/>
            <person name="Ogawa J."/>
        </authorList>
    </citation>
    <scope>NUCLEOTIDE SEQUENCE [LARGE SCALE GENOMIC DNA]</scope>
    <source>
        <strain evidence="1 2">C31-06</strain>
    </source>
</reference>
<keyword evidence="2" id="KW-1185">Reference proteome</keyword>
<comment type="caution">
    <text evidence="1">The sequence shown here is derived from an EMBL/GenBank/DDBJ whole genome shotgun (WGS) entry which is preliminary data.</text>
</comment>
<sequence length="97" mass="10640">MVDSVARWGHGRARIVRSVGVTTLTVRPQRVRCRDCGATYVLLPTALQVRRADTTEVIGIVLAYTAKGLGFRSIGERMGRPESTGIDRAPLAAPDYW</sequence>
<proteinExistence type="predicted"/>
<dbReference type="EMBL" id="BHYM01000016">
    <property type="protein sequence ID" value="GCE38135.1"/>
    <property type="molecule type" value="Genomic_DNA"/>
</dbReference>
<organism evidence="1 2">
    <name type="scientific">Rhodococcus wratislaviensis</name>
    <name type="common">Tsukamurella wratislaviensis</name>
    <dbReference type="NCBI Taxonomy" id="44752"/>
    <lineage>
        <taxon>Bacteria</taxon>
        <taxon>Bacillati</taxon>
        <taxon>Actinomycetota</taxon>
        <taxon>Actinomycetes</taxon>
        <taxon>Mycobacteriales</taxon>
        <taxon>Nocardiaceae</taxon>
        <taxon>Rhodococcus</taxon>
    </lineage>
</organism>
<accession>A0A402C3C0</accession>
<dbReference type="AlphaFoldDB" id="A0A402C3C0"/>